<dbReference type="Gene3D" id="3.30.465.10">
    <property type="match status" value="1"/>
</dbReference>
<dbReference type="Gene3D" id="3.30.70.2520">
    <property type="match status" value="1"/>
</dbReference>
<dbReference type="PIRSF" id="PIRSF000136">
    <property type="entry name" value="LGO_GLO"/>
    <property type="match status" value="1"/>
</dbReference>
<dbReference type="EMBL" id="SGPM01000197">
    <property type="protein sequence ID" value="THH28179.1"/>
    <property type="molecule type" value="Genomic_DNA"/>
</dbReference>
<dbReference type="GO" id="GO:0016020">
    <property type="term" value="C:membrane"/>
    <property type="evidence" value="ECO:0007669"/>
    <property type="project" value="InterPro"/>
</dbReference>
<dbReference type="Gene3D" id="1.10.45.10">
    <property type="entry name" value="Vanillyl-alcohol Oxidase, Chain A, domain 4"/>
    <property type="match status" value="1"/>
</dbReference>
<dbReference type="Pfam" id="PF04030">
    <property type="entry name" value="ALO"/>
    <property type="match status" value="1"/>
</dbReference>
<feature type="domain" description="FAD-binding PCMH-type" evidence="5">
    <location>
        <begin position="45"/>
        <end position="215"/>
    </location>
</feature>
<evidence type="ECO:0000256" key="4">
    <source>
        <dbReference type="ARBA" id="ARBA00033418"/>
    </source>
</evidence>
<evidence type="ECO:0000259" key="5">
    <source>
        <dbReference type="PROSITE" id="PS51387"/>
    </source>
</evidence>
<evidence type="ECO:0000256" key="1">
    <source>
        <dbReference type="ARBA" id="ARBA00005083"/>
    </source>
</evidence>
<comment type="caution">
    <text evidence="6">The sequence shown here is derived from an EMBL/GenBank/DDBJ whole genome shotgun (WGS) entry which is preliminary data.</text>
</comment>
<accession>A0A4S4MQE0</accession>
<dbReference type="InterPro" id="IPR016171">
    <property type="entry name" value="Vanillyl_alc_oxidase_C-sub2"/>
</dbReference>
<comment type="pathway">
    <text evidence="1">Cofactor biosynthesis; D-erythroascorbate biosynthesis; dehydro-D-arabinono-1,4-lactone from D-arabinose: step 2/2.</text>
</comment>
<dbReference type="InterPro" id="IPR010031">
    <property type="entry name" value="FAD_lactone_oxidase-like"/>
</dbReference>
<dbReference type="InterPro" id="IPR016167">
    <property type="entry name" value="FAD-bd_PCMH_sub1"/>
</dbReference>
<dbReference type="SUPFAM" id="SSF56176">
    <property type="entry name" value="FAD-binding/transporter-associated domain-like"/>
    <property type="match status" value="1"/>
</dbReference>
<proteinExistence type="predicted"/>
<dbReference type="InterPro" id="IPR007173">
    <property type="entry name" value="ALO_C"/>
</dbReference>
<dbReference type="GO" id="GO:0005739">
    <property type="term" value="C:mitochondrion"/>
    <property type="evidence" value="ECO:0007669"/>
    <property type="project" value="TreeGrafter"/>
</dbReference>
<dbReference type="Proteomes" id="UP000308730">
    <property type="component" value="Unassembled WGS sequence"/>
</dbReference>
<dbReference type="Pfam" id="PF01565">
    <property type="entry name" value="FAD_binding_4"/>
    <property type="match status" value="1"/>
</dbReference>
<dbReference type="OrthoDB" id="610608at2759"/>
<evidence type="ECO:0000313" key="7">
    <source>
        <dbReference type="Proteomes" id="UP000308730"/>
    </source>
</evidence>
<dbReference type="PANTHER" id="PTHR43762">
    <property type="entry name" value="L-GULONOLACTONE OXIDASE"/>
    <property type="match status" value="1"/>
</dbReference>
<dbReference type="InterPro" id="IPR006094">
    <property type="entry name" value="Oxid_FAD_bind_N"/>
</dbReference>
<organism evidence="6 7">
    <name type="scientific">Antrodiella citrinella</name>
    <dbReference type="NCBI Taxonomy" id="2447956"/>
    <lineage>
        <taxon>Eukaryota</taxon>
        <taxon>Fungi</taxon>
        <taxon>Dikarya</taxon>
        <taxon>Basidiomycota</taxon>
        <taxon>Agaricomycotina</taxon>
        <taxon>Agaricomycetes</taxon>
        <taxon>Polyporales</taxon>
        <taxon>Steccherinaceae</taxon>
        <taxon>Antrodiella</taxon>
    </lineage>
</organism>
<name>A0A4S4MQE0_9APHY</name>
<reference evidence="6 7" key="1">
    <citation type="submission" date="2019-02" db="EMBL/GenBank/DDBJ databases">
        <title>Genome sequencing of the rare red list fungi Antrodiella citrinella (Flaviporus citrinellus).</title>
        <authorList>
            <person name="Buettner E."/>
            <person name="Kellner H."/>
        </authorList>
    </citation>
    <scope>NUCLEOTIDE SEQUENCE [LARGE SCALE GENOMIC DNA]</scope>
    <source>
        <strain evidence="6 7">DSM 108506</strain>
    </source>
</reference>
<dbReference type="InterPro" id="IPR016166">
    <property type="entry name" value="FAD-bd_PCMH"/>
</dbReference>
<dbReference type="GO" id="GO:0071949">
    <property type="term" value="F:FAD binding"/>
    <property type="evidence" value="ECO:0007669"/>
    <property type="project" value="InterPro"/>
</dbReference>
<gene>
    <name evidence="6" type="ORF">EUX98_g6006</name>
</gene>
<dbReference type="PROSITE" id="PS51387">
    <property type="entry name" value="FAD_PCMH"/>
    <property type="match status" value="1"/>
</dbReference>
<sequence length="503" mass="55986">MLSTMDVSPPPLSTLPSETLAALLAPITVPSDSPSARFTNWGLSFTCSPQVVYEPRTEDECALVVEHGRRTGQRVRAAGVGHSPSDVACTSGFMLRTTRLDRVLEMDVEKGIVVAQGGTTLNALHAALASHGLAMANVGSISEQTIAGLITTASHGTGIHHKALSTYARALLLLLPDGSRVHCDPATHPDLYWASLCGLGSTGIVLRVHLAVVPAFRLKELQRSLPFDHVVTNIDSIVHSAEHVRLWWFPQAGTVRVSSSDRTTDPKKPAASFLWHNLLGYHLIQFLFLIGRYLPILNAWICRFSAWLDSAPTVAVDDSWRIFNVDCKYPQYTTEWAIPYTATRACLQDIRIWLEAEQANPNGLRPHFPIEIRFSDADDIWLSPSHDQRTTWIGLIQYKPYGLPVPYRALFAHFESIVTQHGGRPHWAKAHPLRPRDLRRLYPSDLDVPHAQPGKTPRRGFTDFVDVLTRVDPEGLLRNPYIDRHLFGIEDDASGERVFKARP</sequence>
<dbReference type="EC" id="1.1.3.37" evidence="2"/>
<keyword evidence="3" id="KW-0560">Oxidoreductase</keyword>
<evidence type="ECO:0000256" key="2">
    <source>
        <dbReference type="ARBA" id="ARBA00013136"/>
    </source>
</evidence>
<dbReference type="UniPathway" id="UPA00771">
    <property type="reaction ID" value="UER00766"/>
</dbReference>
<dbReference type="Gene3D" id="3.30.43.10">
    <property type="entry name" value="Uridine Diphospho-n-acetylenolpyruvylglucosamine Reductase, domain 2"/>
    <property type="match status" value="1"/>
</dbReference>
<dbReference type="GO" id="GO:0003885">
    <property type="term" value="F:D-arabinono-1,4-lactone oxidase activity"/>
    <property type="evidence" value="ECO:0007669"/>
    <property type="project" value="UniProtKB-EC"/>
</dbReference>
<evidence type="ECO:0000313" key="6">
    <source>
        <dbReference type="EMBL" id="THH28179.1"/>
    </source>
</evidence>
<dbReference type="AlphaFoldDB" id="A0A4S4MQE0"/>
<protein>
    <recommendedName>
        <fullName evidence="2">D-arabinono-1,4-lactone oxidase</fullName>
        <ecNumber evidence="2">1.1.3.37</ecNumber>
    </recommendedName>
    <alternativeName>
        <fullName evidence="4">L-galactono-gamma-lactone oxidase</fullName>
    </alternativeName>
</protein>
<dbReference type="InterPro" id="IPR016169">
    <property type="entry name" value="FAD-bd_PCMH_sub2"/>
</dbReference>
<evidence type="ECO:0000256" key="3">
    <source>
        <dbReference type="ARBA" id="ARBA00023002"/>
    </source>
</evidence>
<keyword evidence="7" id="KW-1185">Reference proteome</keyword>
<dbReference type="PANTHER" id="PTHR43762:SF1">
    <property type="entry name" value="D-ARABINONO-1,4-LACTONE OXIDASE"/>
    <property type="match status" value="1"/>
</dbReference>
<dbReference type="InterPro" id="IPR036318">
    <property type="entry name" value="FAD-bd_PCMH-like_sf"/>
</dbReference>